<dbReference type="Proteomes" id="UP000694892">
    <property type="component" value="Chromosome 7S"/>
</dbReference>
<accession>A0A974CDH7</accession>
<proteinExistence type="predicted"/>
<dbReference type="AlphaFoldDB" id="A0A974CDH7"/>
<name>A0A974CDH7_XENLA</name>
<dbReference type="PROSITE" id="PS51257">
    <property type="entry name" value="PROKAR_LIPOPROTEIN"/>
    <property type="match status" value="1"/>
</dbReference>
<organism evidence="1 2">
    <name type="scientific">Xenopus laevis</name>
    <name type="common">African clawed frog</name>
    <dbReference type="NCBI Taxonomy" id="8355"/>
    <lineage>
        <taxon>Eukaryota</taxon>
        <taxon>Metazoa</taxon>
        <taxon>Chordata</taxon>
        <taxon>Craniata</taxon>
        <taxon>Vertebrata</taxon>
        <taxon>Euteleostomi</taxon>
        <taxon>Amphibia</taxon>
        <taxon>Batrachia</taxon>
        <taxon>Anura</taxon>
        <taxon>Pipoidea</taxon>
        <taxon>Pipidae</taxon>
        <taxon>Xenopodinae</taxon>
        <taxon>Xenopus</taxon>
        <taxon>Xenopus</taxon>
    </lineage>
</organism>
<sequence length="86" mass="9618">MASKARWYQLTHSYQSCPAAASSPISVLCSCLDTPNCVFLLLLSGSLFCWELLRKAQHVFFHLSTRTLEGGALWLVNALGKLYLIR</sequence>
<dbReference type="EMBL" id="CM004479">
    <property type="protein sequence ID" value="OCT70917.1"/>
    <property type="molecule type" value="Genomic_DNA"/>
</dbReference>
<evidence type="ECO:0000313" key="1">
    <source>
        <dbReference type="EMBL" id="OCT70917.1"/>
    </source>
</evidence>
<protein>
    <submittedName>
        <fullName evidence="1">Uncharacterized protein</fullName>
    </submittedName>
</protein>
<reference evidence="2" key="1">
    <citation type="journal article" date="2016" name="Nature">
        <title>Genome evolution in the allotetraploid frog Xenopus laevis.</title>
        <authorList>
            <person name="Session A.M."/>
            <person name="Uno Y."/>
            <person name="Kwon T."/>
            <person name="Chapman J.A."/>
            <person name="Toyoda A."/>
            <person name="Takahashi S."/>
            <person name="Fukui A."/>
            <person name="Hikosaka A."/>
            <person name="Suzuki A."/>
            <person name="Kondo M."/>
            <person name="van Heeringen S.J."/>
            <person name="Quigley I."/>
            <person name="Heinz S."/>
            <person name="Ogino H."/>
            <person name="Ochi H."/>
            <person name="Hellsten U."/>
            <person name="Lyons J.B."/>
            <person name="Simakov O."/>
            <person name="Putnam N."/>
            <person name="Stites J."/>
            <person name="Kuroki Y."/>
            <person name="Tanaka T."/>
            <person name="Michiue T."/>
            <person name="Watanabe M."/>
            <person name="Bogdanovic O."/>
            <person name="Lister R."/>
            <person name="Georgiou G."/>
            <person name="Paranjpe S.S."/>
            <person name="van Kruijsbergen I."/>
            <person name="Shu S."/>
            <person name="Carlson J."/>
            <person name="Kinoshita T."/>
            <person name="Ohta Y."/>
            <person name="Mawaribuchi S."/>
            <person name="Jenkins J."/>
            <person name="Grimwood J."/>
            <person name="Schmutz J."/>
            <person name="Mitros T."/>
            <person name="Mozaffari S.V."/>
            <person name="Suzuki Y."/>
            <person name="Haramoto Y."/>
            <person name="Yamamoto T.S."/>
            <person name="Takagi C."/>
            <person name="Heald R."/>
            <person name="Miller K."/>
            <person name="Haudenschild C."/>
            <person name="Kitzman J."/>
            <person name="Nakayama T."/>
            <person name="Izutsu Y."/>
            <person name="Robert J."/>
            <person name="Fortriede J."/>
            <person name="Burns K."/>
            <person name="Lotay V."/>
            <person name="Karimi K."/>
            <person name="Yasuoka Y."/>
            <person name="Dichmann D.S."/>
            <person name="Flajnik M.F."/>
            <person name="Houston D.W."/>
            <person name="Shendure J."/>
            <person name="DuPasquier L."/>
            <person name="Vize P.D."/>
            <person name="Zorn A.M."/>
            <person name="Ito M."/>
            <person name="Marcotte E.M."/>
            <person name="Wallingford J.B."/>
            <person name="Ito Y."/>
            <person name="Asashima M."/>
            <person name="Ueno N."/>
            <person name="Matsuda Y."/>
            <person name="Veenstra G.J."/>
            <person name="Fujiyama A."/>
            <person name="Harland R.M."/>
            <person name="Taira M."/>
            <person name="Rokhsar D.S."/>
        </authorList>
    </citation>
    <scope>NUCLEOTIDE SEQUENCE [LARGE SCALE GENOMIC DNA]</scope>
    <source>
        <strain evidence="2">J</strain>
    </source>
</reference>
<evidence type="ECO:0000313" key="2">
    <source>
        <dbReference type="Proteomes" id="UP000694892"/>
    </source>
</evidence>
<gene>
    <name evidence="1" type="ORF">XELAEV_18037842mg</name>
</gene>